<evidence type="ECO:0000256" key="2">
    <source>
        <dbReference type="SAM" id="Phobius"/>
    </source>
</evidence>
<feature type="transmembrane region" description="Helical" evidence="2">
    <location>
        <begin position="232"/>
        <end position="254"/>
    </location>
</feature>
<evidence type="ECO:0000256" key="1">
    <source>
        <dbReference type="SAM" id="MobiDB-lite"/>
    </source>
</evidence>
<feature type="region of interest" description="Disordered" evidence="1">
    <location>
        <begin position="100"/>
        <end position="175"/>
    </location>
</feature>
<feature type="transmembrane region" description="Helical" evidence="2">
    <location>
        <begin position="274"/>
        <end position="297"/>
    </location>
</feature>
<feature type="compositionally biased region" description="Low complexity" evidence="1">
    <location>
        <begin position="151"/>
        <end position="175"/>
    </location>
</feature>
<dbReference type="AlphaFoldDB" id="A0A9Q0MFX9"/>
<gene>
    <name evidence="3" type="ORF">RDWZM_003634</name>
</gene>
<comment type="caution">
    <text evidence="3">The sequence shown here is derived from an EMBL/GenBank/DDBJ whole genome shotgun (WGS) entry which is preliminary data.</text>
</comment>
<keyword evidence="2" id="KW-0812">Transmembrane</keyword>
<organism evidence="3 4">
    <name type="scientific">Blomia tropicalis</name>
    <name type="common">Mite</name>
    <dbReference type="NCBI Taxonomy" id="40697"/>
    <lineage>
        <taxon>Eukaryota</taxon>
        <taxon>Metazoa</taxon>
        <taxon>Ecdysozoa</taxon>
        <taxon>Arthropoda</taxon>
        <taxon>Chelicerata</taxon>
        <taxon>Arachnida</taxon>
        <taxon>Acari</taxon>
        <taxon>Acariformes</taxon>
        <taxon>Sarcoptiformes</taxon>
        <taxon>Astigmata</taxon>
        <taxon>Glycyphagoidea</taxon>
        <taxon>Echimyopodidae</taxon>
        <taxon>Blomia</taxon>
    </lineage>
</organism>
<proteinExistence type="predicted"/>
<name>A0A9Q0MFX9_BLOTA</name>
<keyword evidence="2" id="KW-1133">Transmembrane helix</keyword>
<accession>A0A9Q0MFX9</accession>
<reference evidence="3" key="1">
    <citation type="submission" date="2022-12" db="EMBL/GenBank/DDBJ databases">
        <title>Genome assemblies of Blomia tropicalis.</title>
        <authorList>
            <person name="Cui Y."/>
        </authorList>
    </citation>
    <scope>NUCLEOTIDE SEQUENCE</scope>
    <source>
        <tissue evidence="3">Adult mites</tissue>
    </source>
</reference>
<feature type="compositionally biased region" description="Low complexity" evidence="1">
    <location>
        <begin position="100"/>
        <end position="116"/>
    </location>
</feature>
<dbReference type="EMBL" id="JAPWDV010000001">
    <property type="protein sequence ID" value="KAJ6225089.1"/>
    <property type="molecule type" value="Genomic_DNA"/>
</dbReference>
<dbReference type="Proteomes" id="UP001142055">
    <property type="component" value="Chromosome 1"/>
</dbReference>
<keyword evidence="2" id="KW-0472">Membrane</keyword>
<evidence type="ECO:0000313" key="4">
    <source>
        <dbReference type="Proteomes" id="UP001142055"/>
    </source>
</evidence>
<feature type="compositionally biased region" description="Basic and acidic residues" evidence="1">
    <location>
        <begin position="128"/>
        <end position="140"/>
    </location>
</feature>
<evidence type="ECO:0000313" key="3">
    <source>
        <dbReference type="EMBL" id="KAJ6225089.1"/>
    </source>
</evidence>
<sequence length="347" mass="37126">MSLFHLLCCSESDITDHPVGTSENIANGQEYEIENDKEPVSDNSATLEMLAPSTTKNSFNQYLSYDTLKKLGFGLGSVVAGFFLEDLFRLISKEAILLTSDDNQSSSTSSNESLESGLISNGSATIVPEEREGTKDEKPKSNIGRTGSTVTPSANTTSNTGGTTPSSTPSTLGTNSSISTILESSVFPENTISDVDSLSTDTLLDKLPEDLVTNSNINEHKMFGVNLTKNKYLIGFGVGLLVFSLPILAVMDSLSYQNIPTLSPYGSYQATGSSYNFILTLFFIVVAVILFIILIFMCNQENKSIVMADIEIANCGKQSPIIGRTENITGTMTPGTSTTSVVNVTST</sequence>
<protein>
    <submittedName>
        <fullName evidence="3">Uncharacterized protein</fullName>
    </submittedName>
</protein>
<keyword evidence="4" id="KW-1185">Reference proteome</keyword>